<feature type="region of interest" description="Disordered" evidence="1">
    <location>
        <begin position="77"/>
        <end position="100"/>
    </location>
</feature>
<organism evidence="2 3">
    <name type="scientific">Candidatus Woesebacteria bacterium GW2011_GWB1_39_12</name>
    <dbReference type="NCBI Taxonomy" id="1618574"/>
    <lineage>
        <taxon>Bacteria</taxon>
        <taxon>Candidatus Woeseibacteriota</taxon>
    </lineage>
</organism>
<evidence type="ECO:0000313" key="2">
    <source>
        <dbReference type="EMBL" id="KKR00127.1"/>
    </source>
</evidence>
<proteinExistence type="predicted"/>
<evidence type="ECO:0000256" key="1">
    <source>
        <dbReference type="SAM" id="MobiDB-lite"/>
    </source>
</evidence>
<dbReference type="Proteomes" id="UP000033881">
    <property type="component" value="Unassembled WGS sequence"/>
</dbReference>
<name>A0A0G0QEK2_9BACT</name>
<evidence type="ECO:0000313" key="3">
    <source>
        <dbReference type="Proteomes" id="UP000033881"/>
    </source>
</evidence>
<protein>
    <submittedName>
        <fullName evidence="2">Uncharacterized protein</fullName>
    </submittedName>
</protein>
<feature type="compositionally biased region" description="Basic and acidic residues" evidence="1">
    <location>
        <begin position="81"/>
        <end position="100"/>
    </location>
</feature>
<accession>A0A0G0QEK2</accession>
<dbReference type="STRING" id="1618574.UT24_C0016G0016"/>
<dbReference type="EMBL" id="LBWB01000016">
    <property type="protein sequence ID" value="KKR00127.1"/>
    <property type="molecule type" value="Genomic_DNA"/>
</dbReference>
<gene>
    <name evidence="2" type="ORF">UT24_C0016G0016</name>
</gene>
<comment type="caution">
    <text evidence="2">The sequence shown here is derived from an EMBL/GenBank/DDBJ whole genome shotgun (WGS) entry which is preliminary data.</text>
</comment>
<dbReference type="AlphaFoldDB" id="A0A0G0QEK2"/>
<reference evidence="2 3" key="1">
    <citation type="journal article" date="2015" name="Nature">
        <title>rRNA introns, odd ribosomes, and small enigmatic genomes across a large radiation of phyla.</title>
        <authorList>
            <person name="Brown C.T."/>
            <person name="Hug L.A."/>
            <person name="Thomas B.C."/>
            <person name="Sharon I."/>
            <person name="Castelle C.J."/>
            <person name="Singh A."/>
            <person name="Wilkins M.J."/>
            <person name="Williams K.H."/>
            <person name="Banfield J.F."/>
        </authorList>
    </citation>
    <scope>NUCLEOTIDE SEQUENCE [LARGE SCALE GENOMIC DNA]</scope>
</reference>
<sequence length="100" mass="11927">MKFEELMRPKIGQLKCNFEERPLNREWVTRSYYCAKCSKVHAYSVVGKTGLGKVDAYTLGWKQKKDEMRRKHYKDLIQPNKDGRPNPEFKKAYGKYPHEK</sequence>